<feature type="compositionally biased region" description="Polar residues" evidence="1">
    <location>
        <begin position="75"/>
        <end position="90"/>
    </location>
</feature>
<dbReference type="EMBL" id="KN612031">
    <property type="protein sequence ID" value="KHJ76161.1"/>
    <property type="molecule type" value="Genomic_DNA"/>
</dbReference>
<feature type="region of interest" description="Disordered" evidence="1">
    <location>
        <begin position="19"/>
        <end position="90"/>
    </location>
</feature>
<name>A0A0B1RX27_OESDE</name>
<organism evidence="2 3">
    <name type="scientific">Oesophagostomum dentatum</name>
    <name type="common">Nodular worm</name>
    <dbReference type="NCBI Taxonomy" id="61180"/>
    <lineage>
        <taxon>Eukaryota</taxon>
        <taxon>Metazoa</taxon>
        <taxon>Ecdysozoa</taxon>
        <taxon>Nematoda</taxon>
        <taxon>Chromadorea</taxon>
        <taxon>Rhabditida</taxon>
        <taxon>Rhabditina</taxon>
        <taxon>Rhabditomorpha</taxon>
        <taxon>Strongyloidea</taxon>
        <taxon>Strongylidae</taxon>
        <taxon>Oesophagostomum</taxon>
    </lineage>
</organism>
<proteinExistence type="predicted"/>
<feature type="compositionally biased region" description="Low complexity" evidence="1">
    <location>
        <begin position="19"/>
        <end position="72"/>
    </location>
</feature>
<dbReference type="SUPFAM" id="SSF55797">
    <property type="entry name" value="PR-1-like"/>
    <property type="match status" value="1"/>
</dbReference>
<accession>A0A0B1RX27</accession>
<dbReference type="Gene3D" id="3.40.33.10">
    <property type="entry name" value="CAP"/>
    <property type="match status" value="1"/>
</dbReference>
<reference evidence="2 3" key="1">
    <citation type="submission" date="2014-03" db="EMBL/GenBank/DDBJ databases">
        <title>Draft genome of the hookworm Oesophagostomum dentatum.</title>
        <authorList>
            <person name="Mitreva M."/>
        </authorList>
    </citation>
    <scope>NUCLEOTIDE SEQUENCE [LARGE SCALE GENOMIC DNA]</scope>
    <source>
        <strain evidence="2 3">OD-Hann</strain>
    </source>
</reference>
<evidence type="ECO:0000256" key="1">
    <source>
        <dbReference type="SAM" id="MobiDB-lite"/>
    </source>
</evidence>
<evidence type="ECO:0000313" key="3">
    <source>
        <dbReference type="Proteomes" id="UP000053660"/>
    </source>
</evidence>
<evidence type="ECO:0008006" key="4">
    <source>
        <dbReference type="Google" id="ProtNLM"/>
    </source>
</evidence>
<evidence type="ECO:0000313" key="2">
    <source>
        <dbReference type="EMBL" id="KHJ76161.1"/>
    </source>
</evidence>
<gene>
    <name evidence="2" type="ORF">OESDEN_24220</name>
</gene>
<sequence>LIHSQSSWVTKLTSEFLEASESTVATDATEATSASENSETTEASTAAPESTQAPKVTTAEAPSTTEAPEVPEFTTRPTTKAPVTSFGCSNANGMSDTIRRTFLKMHNRFRSSLARGLEHDKLIGGNAAKAAKMLKMVGEFTISQLINTYTR</sequence>
<keyword evidence="3" id="KW-1185">Reference proteome</keyword>
<dbReference type="InterPro" id="IPR035940">
    <property type="entry name" value="CAP_sf"/>
</dbReference>
<protein>
    <recommendedName>
        <fullName evidence="4">SCP-like protein</fullName>
    </recommendedName>
</protein>
<feature type="non-terminal residue" evidence="2">
    <location>
        <position position="1"/>
    </location>
</feature>
<dbReference type="Proteomes" id="UP000053660">
    <property type="component" value="Unassembled WGS sequence"/>
</dbReference>
<dbReference type="OrthoDB" id="5874910at2759"/>
<dbReference type="AlphaFoldDB" id="A0A0B1RX27"/>